<dbReference type="EMBL" id="QARP01000139">
    <property type="protein sequence ID" value="PUF19462.1"/>
    <property type="molecule type" value="Genomic_DNA"/>
</dbReference>
<dbReference type="AlphaFoldDB" id="A0A7Z1Q031"/>
<reference evidence="1 2" key="1">
    <citation type="submission" date="2018-04" db="EMBL/GenBank/DDBJ databases">
        <title>Whole genome sequencing of Salmonella enterica.</title>
        <authorList>
            <person name="Bell R."/>
        </authorList>
    </citation>
    <scope>NUCLEOTIDE SEQUENCE [LARGE SCALE GENOMIC DNA]</scope>
    <source>
        <strain evidence="1 2">CFSAN058609</strain>
    </source>
</reference>
<evidence type="ECO:0000313" key="2">
    <source>
        <dbReference type="Proteomes" id="UP000251540"/>
    </source>
</evidence>
<gene>
    <name evidence="1" type="ORF">DAX92_29100</name>
</gene>
<dbReference type="RefSeq" id="WP_230328660.1">
    <property type="nucleotide sequence ID" value="NZ_QARP01000139.1"/>
</dbReference>
<comment type="caution">
    <text evidence="1">The sequence shown here is derived from an EMBL/GenBank/DDBJ whole genome shotgun (WGS) entry which is preliminary data.</text>
</comment>
<evidence type="ECO:0000313" key="1">
    <source>
        <dbReference type="EMBL" id="PUF19462.1"/>
    </source>
</evidence>
<dbReference type="Proteomes" id="UP000251540">
    <property type="component" value="Unassembled WGS sequence"/>
</dbReference>
<sequence>AVYAQETAFKDFNVMNQQGSMKDMLDFICA</sequence>
<feature type="non-terminal residue" evidence="1">
    <location>
        <position position="1"/>
    </location>
</feature>
<proteinExistence type="predicted"/>
<protein>
    <submittedName>
        <fullName evidence="1">CRISPR-associated protein</fullName>
    </submittedName>
</protein>
<accession>A0A7Z1Q031</accession>
<organism evidence="1 2">
    <name type="scientific">Salmonella enterica I</name>
    <dbReference type="NCBI Taxonomy" id="59201"/>
    <lineage>
        <taxon>Bacteria</taxon>
        <taxon>Pseudomonadati</taxon>
        <taxon>Pseudomonadota</taxon>
        <taxon>Gammaproteobacteria</taxon>
        <taxon>Enterobacterales</taxon>
        <taxon>Enterobacteriaceae</taxon>
        <taxon>Salmonella</taxon>
    </lineage>
</organism>
<name>A0A7Z1Q031_SALET</name>